<evidence type="ECO:0000256" key="6">
    <source>
        <dbReference type="ARBA" id="ARBA00023014"/>
    </source>
</evidence>
<dbReference type="InterPro" id="IPR007197">
    <property type="entry name" value="rSAM"/>
</dbReference>
<dbReference type="SFLD" id="SFLDG01086">
    <property type="entry name" value="elongater_protein-like"/>
    <property type="match status" value="1"/>
</dbReference>
<keyword evidence="2" id="KW-0004">4Fe-4S</keyword>
<dbReference type="Gene3D" id="3.80.30.20">
    <property type="entry name" value="tm_1862 like domain"/>
    <property type="match status" value="1"/>
</dbReference>
<dbReference type="SMART" id="SM00729">
    <property type="entry name" value="Elp3"/>
    <property type="match status" value="1"/>
</dbReference>
<evidence type="ECO:0000256" key="3">
    <source>
        <dbReference type="ARBA" id="ARBA00022691"/>
    </source>
</evidence>
<dbReference type="AlphaFoldDB" id="A0A7G9WDR9"/>
<evidence type="ECO:0000313" key="8">
    <source>
        <dbReference type="EMBL" id="QNO16831.1"/>
    </source>
</evidence>
<dbReference type="KEGG" id="caml:H6X83_07545"/>
<keyword evidence="9" id="KW-1185">Reference proteome</keyword>
<gene>
    <name evidence="8" type="ORF">H6X83_07545</name>
</gene>
<dbReference type="SUPFAM" id="SSF102114">
    <property type="entry name" value="Radical SAM enzymes"/>
    <property type="match status" value="1"/>
</dbReference>
<comment type="cofactor">
    <cofactor evidence="1">
        <name>[4Fe-4S] cluster</name>
        <dbReference type="ChEBI" id="CHEBI:49883"/>
    </cofactor>
</comment>
<dbReference type="Pfam" id="PF04055">
    <property type="entry name" value="Radical_SAM"/>
    <property type="match status" value="1"/>
</dbReference>
<dbReference type="RefSeq" id="WP_212505898.1">
    <property type="nucleotide sequence ID" value="NZ_CP060696.1"/>
</dbReference>
<evidence type="ECO:0000256" key="1">
    <source>
        <dbReference type="ARBA" id="ARBA00001966"/>
    </source>
</evidence>
<dbReference type="InterPro" id="IPR058240">
    <property type="entry name" value="rSAM_sf"/>
</dbReference>
<evidence type="ECO:0000256" key="5">
    <source>
        <dbReference type="ARBA" id="ARBA00023004"/>
    </source>
</evidence>
<dbReference type="InterPro" id="IPR023404">
    <property type="entry name" value="rSAM_horseshoe"/>
</dbReference>
<dbReference type="PANTHER" id="PTHR11135">
    <property type="entry name" value="HISTONE ACETYLTRANSFERASE-RELATED"/>
    <property type="match status" value="1"/>
</dbReference>
<dbReference type="Pfam" id="PF16199">
    <property type="entry name" value="Radical_SAM_C"/>
    <property type="match status" value="1"/>
</dbReference>
<keyword evidence="5" id="KW-0408">Iron</keyword>
<dbReference type="SFLD" id="SFLDS00029">
    <property type="entry name" value="Radical_SAM"/>
    <property type="match status" value="1"/>
</dbReference>
<dbReference type="GO" id="GO:0003824">
    <property type="term" value="F:catalytic activity"/>
    <property type="evidence" value="ECO:0007669"/>
    <property type="project" value="InterPro"/>
</dbReference>
<dbReference type="SFLD" id="SFLDG01082">
    <property type="entry name" value="B12-binding_domain_containing"/>
    <property type="match status" value="1"/>
</dbReference>
<dbReference type="GO" id="GO:0005737">
    <property type="term" value="C:cytoplasm"/>
    <property type="evidence" value="ECO:0007669"/>
    <property type="project" value="TreeGrafter"/>
</dbReference>
<dbReference type="PANTHER" id="PTHR11135:SF0">
    <property type="entry name" value="ELONGATOR COMPLEX PROTEIN 3"/>
    <property type="match status" value="1"/>
</dbReference>
<dbReference type="InterPro" id="IPR032432">
    <property type="entry name" value="Radical_SAM_C"/>
</dbReference>
<evidence type="ECO:0000256" key="2">
    <source>
        <dbReference type="ARBA" id="ARBA00022485"/>
    </source>
</evidence>
<keyword evidence="6" id="KW-0411">Iron-sulfur</keyword>
<evidence type="ECO:0000313" key="9">
    <source>
        <dbReference type="Proteomes" id="UP000516046"/>
    </source>
</evidence>
<protein>
    <submittedName>
        <fullName evidence="8">Radical SAM protein</fullName>
    </submittedName>
</protein>
<dbReference type="GO" id="GO:0002926">
    <property type="term" value="P:tRNA wobble base 5-methoxycarbonylmethyl-2-thiouridinylation"/>
    <property type="evidence" value="ECO:0007669"/>
    <property type="project" value="TreeGrafter"/>
</dbReference>
<evidence type="ECO:0000256" key="4">
    <source>
        <dbReference type="ARBA" id="ARBA00022723"/>
    </source>
</evidence>
<dbReference type="InterPro" id="IPR006638">
    <property type="entry name" value="Elp3/MiaA/NifB-like_rSAM"/>
</dbReference>
<reference evidence="8 9" key="1">
    <citation type="submission" date="2020-08" db="EMBL/GenBank/DDBJ databases">
        <authorList>
            <person name="Ren C."/>
            <person name="Gu Y."/>
            <person name="Xu Y."/>
        </authorList>
    </citation>
    <scope>NUCLEOTIDE SEQUENCE [LARGE SCALE GENOMIC DNA]</scope>
    <source>
        <strain evidence="8 9">LBM18003</strain>
    </source>
</reference>
<sequence length="344" mass="37792">MKHANIAVFVPHIGCPHRCSFCDQRLITGETHAPTPQEVRDAAETALHSLGKAAAKAEIAFFGGSFTAIDKEYRRSLLQAAYPYVQDGCFAGIRLSTRPDAISEAILDELCAYGTTTVELGAQSMDNAVLKKNGRGHTAEQVCTASKMIAARGLHLGLQMMTGLPGDTPAGARCTAQCFAELHPQEVRIYPTIVLPDTQLAAWYQSGEYQPETLEEAVGLCAQLLQFFEERDIRVIRLGLHASPELEQERLAGPWHPAFRELCESRRWLARMQQMLSGKPLGNYTFTVPEKYLSQAKGQKKANLSVLETMGWHVAVTAGDAFRLLRAAEPASKKETCTYADPLT</sequence>
<organism evidence="8 9">
    <name type="scientific">Caproicibacterium amylolyticum</name>
    <dbReference type="NCBI Taxonomy" id="2766537"/>
    <lineage>
        <taxon>Bacteria</taxon>
        <taxon>Bacillati</taxon>
        <taxon>Bacillota</taxon>
        <taxon>Clostridia</taxon>
        <taxon>Eubacteriales</taxon>
        <taxon>Oscillospiraceae</taxon>
        <taxon>Caproicibacterium</taxon>
    </lineage>
</organism>
<accession>A0A7G9WDR9</accession>
<dbReference type="CDD" id="cd01335">
    <property type="entry name" value="Radical_SAM"/>
    <property type="match status" value="1"/>
</dbReference>
<name>A0A7G9WDR9_9FIRM</name>
<proteinExistence type="predicted"/>
<dbReference type="InterPro" id="IPR039661">
    <property type="entry name" value="ELP3"/>
</dbReference>
<dbReference type="PROSITE" id="PS51918">
    <property type="entry name" value="RADICAL_SAM"/>
    <property type="match status" value="1"/>
</dbReference>
<keyword evidence="3" id="KW-0949">S-adenosyl-L-methionine</keyword>
<feature type="domain" description="Radical SAM core" evidence="7">
    <location>
        <begin position="1"/>
        <end position="234"/>
    </location>
</feature>
<dbReference type="Proteomes" id="UP000516046">
    <property type="component" value="Chromosome"/>
</dbReference>
<keyword evidence="4" id="KW-0479">Metal-binding</keyword>
<dbReference type="EMBL" id="CP060696">
    <property type="protein sequence ID" value="QNO16831.1"/>
    <property type="molecule type" value="Genomic_DNA"/>
</dbReference>
<dbReference type="GO" id="GO:0046872">
    <property type="term" value="F:metal ion binding"/>
    <property type="evidence" value="ECO:0007669"/>
    <property type="project" value="UniProtKB-KW"/>
</dbReference>
<evidence type="ECO:0000259" key="7">
    <source>
        <dbReference type="PROSITE" id="PS51918"/>
    </source>
</evidence>
<dbReference type="GO" id="GO:0051539">
    <property type="term" value="F:4 iron, 4 sulfur cluster binding"/>
    <property type="evidence" value="ECO:0007669"/>
    <property type="project" value="UniProtKB-KW"/>
</dbReference>